<evidence type="ECO:0000313" key="2">
    <source>
        <dbReference type="Proteomes" id="UP000295341"/>
    </source>
</evidence>
<gene>
    <name evidence="1" type="ORF">DFR24_0299</name>
</gene>
<evidence type="ECO:0000313" key="1">
    <source>
        <dbReference type="EMBL" id="TDU30942.1"/>
    </source>
</evidence>
<reference evidence="1 2" key="1">
    <citation type="submission" date="2019-03" db="EMBL/GenBank/DDBJ databases">
        <title>Genomic Encyclopedia of Type Strains, Phase IV (KMG-IV): sequencing the most valuable type-strain genomes for metagenomic binning, comparative biology and taxonomic classification.</title>
        <authorList>
            <person name="Goeker M."/>
        </authorList>
    </citation>
    <scope>NUCLEOTIDE SEQUENCE [LARGE SCALE GENOMIC DNA]</scope>
    <source>
        <strain evidence="1 2">DSM 26377</strain>
    </source>
</reference>
<accession>A0A4S3K1Q5</accession>
<name>A0A4S3K1Q5_9GAMM</name>
<organism evidence="1 2">
    <name type="scientific">Panacagrimonas perspica</name>
    <dbReference type="NCBI Taxonomy" id="381431"/>
    <lineage>
        <taxon>Bacteria</taxon>
        <taxon>Pseudomonadati</taxon>
        <taxon>Pseudomonadota</taxon>
        <taxon>Gammaproteobacteria</taxon>
        <taxon>Nevskiales</taxon>
        <taxon>Nevskiaceae</taxon>
        <taxon>Panacagrimonas</taxon>
    </lineage>
</organism>
<keyword evidence="2" id="KW-1185">Reference proteome</keyword>
<proteinExistence type="predicted"/>
<sequence>MQPEISQFLSGMKKAIEQVVIANLTDRFAQEQAGMIAGTLGFLQTVQDKAFHYELLENHLYKQLLSDAVAIVTRDATASKVTAEGVAAIRAHQEVDPAGSAVHLKPFRFLRGSNETMRELLATLIHAQDQFPAAVSTRFEALLRPFFKDLQIRERAWVKALGFDNLTDPVPDLDALLYRDGQLHLPGLGG</sequence>
<dbReference type="AlphaFoldDB" id="A0A4S3K1Q5"/>
<dbReference type="EMBL" id="SOBT01000008">
    <property type="protein sequence ID" value="TDU30942.1"/>
    <property type="molecule type" value="Genomic_DNA"/>
</dbReference>
<protein>
    <submittedName>
        <fullName evidence="1">Uncharacterized protein</fullName>
    </submittedName>
</protein>
<dbReference type="Proteomes" id="UP000295341">
    <property type="component" value="Unassembled WGS sequence"/>
</dbReference>
<dbReference type="RefSeq" id="WP_162850964.1">
    <property type="nucleotide sequence ID" value="NZ_MWIN01000022.1"/>
</dbReference>
<comment type="caution">
    <text evidence="1">The sequence shown here is derived from an EMBL/GenBank/DDBJ whole genome shotgun (WGS) entry which is preliminary data.</text>
</comment>